<dbReference type="PIRSF" id="PIRSF000232">
    <property type="entry name" value="YdjA"/>
    <property type="match status" value="1"/>
</dbReference>
<dbReference type="InterPro" id="IPR000415">
    <property type="entry name" value="Nitroreductase-like"/>
</dbReference>
<dbReference type="InterPro" id="IPR026021">
    <property type="entry name" value="YdjA-like"/>
</dbReference>
<dbReference type="GO" id="GO:0016491">
    <property type="term" value="F:oxidoreductase activity"/>
    <property type="evidence" value="ECO:0007669"/>
    <property type="project" value="UniProtKB-UniRule"/>
</dbReference>
<feature type="binding site" description="in other chain" evidence="8">
    <location>
        <begin position="30"/>
        <end position="32"/>
    </location>
    <ligand>
        <name>FMN</name>
        <dbReference type="ChEBI" id="CHEBI:58210"/>
        <note>ligand shared between dimeric partners</note>
    </ligand>
</feature>
<feature type="binding site" evidence="8">
    <location>
        <position position="57"/>
    </location>
    <ligand>
        <name>FMN</name>
        <dbReference type="ChEBI" id="CHEBI:58210"/>
        <note>ligand shared between dimeric partners</note>
    </ligand>
</feature>
<keyword evidence="6 7" id="KW-0520">NAD</keyword>
<keyword evidence="5 7" id="KW-0560">Oxidoreductase</keyword>
<evidence type="ECO:0000256" key="2">
    <source>
        <dbReference type="ARBA" id="ARBA00022630"/>
    </source>
</evidence>
<dbReference type="KEGG" id="bgoe:IFJ75_09275"/>
<sequence>MTQFPKAADLGDLLPQPVRSQELLNRLSTRRSAPAQTLTVPGPNPEEVAEILRLGARTPDHGKLFPWRFVVMGPQTRADLAERLSALAVRQGLGGKAQAVLAKLTAAPVSILVISTAAPGPKPVWEQELSSGAVCMNIEHAADALGYAACWITDWYSYDAEALEILGVKPNEKVAGFIHIGTTAEAPLERVRPDLSTLTITLP</sequence>
<dbReference type="Proteomes" id="UP000663918">
    <property type="component" value="Chromosome"/>
</dbReference>
<keyword evidence="2 7" id="KW-0285">Flavoprotein</keyword>
<feature type="binding site" description="in other chain" evidence="8">
    <location>
        <begin position="151"/>
        <end position="153"/>
    </location>
    <ligand>
        <name>FMN</name>
        <dbReference type="ChEBI" id="CHEBI:58210"/>
        <note>ligand shared between dimeric partners</note>
    </ligand>
</feature>
<name>A0A975C8C2_9CAUL</name>
<dbReference type="InterPro" id="IPR052530">
    <property type="entry name" value="NAD(P)H_nitroreductase"/>
</dbReference>
<feature type="domain" description="Nitroreductase" evidence="9">
    <location>
        <begin position="43"/>
        <end position="181"/>
    </location>
</feature>
<feature type="binding site" evidence="8">
    <location>
        <position position="61"/>
    </location>
    <ligand>
        <name>FMN</name>
        <dbReference type="ChEBI" id="CHEBI:58210"/>
        <note>ligand shared between dimeric partners</note>
    </ligand>
</feature>
<dbReference type="CDD" id="cd02135">
    <property type="entry name" value="YdjA-like"/>
    <property type="match status" value="1"/>
</dbReference>
<keyword evidence="11" id="KW-1185">Reference proteome</keyword>
<evidence type="ECO:0000256" key="4">
    <source>
        <dbReference type="ARBA" id="ARBA00022857"/>
    </source>
</evidence>
<keyword evidence="3 7" id="KW-0288">FMN</keyword>
<dbReference type="RefSeq" id="WP_207932284.1">
    <property type="nucleotide sequence ID" value="NZ_CP062222.1"/>
</dbReference>
<evidence type="ECO:0000313" key="11">
    <source>
        <dbReference type="Proteomes" id="UP000663918"/>
    </source>
</evidence>
<evidence type="ECO:0000256" key="6">
    <source>
        <dbReference type="ARBA" id="ARBA00023027"/>
    </source>
</evidence>
<accession>A0A975C8C2</accession>
<dbReference type="AlphaFoldDB" id="A0A975C8C2"/>
<proteinExistence type="inferred from homology"/>
<comment type="similarity">
    <text evidence="1 7">Belongs to the nitroreductase family.</text>
</comment>
<keyword evidence="4 7" id="KW-0521">NADP</keyword>
<dbReference type="PANTHER" id="PTHR43821">
    <property type="entry name" value="NAD(P)H NITROREDUCTASE YDJA-RELATED"/>
    <property type="match status" value="1"/>
</dbReference>
<evidence type="ECO:0000256" key="8">
    <source>
        <dbReference type="PIRSR" id="PIRSR000232-1"/>
    </source>
</evidence>
<dbReference type="SUPFAM" id="SSF55469">
    <property type="entry name" value="FMN-dependent nitroreductase-like"/>
    <property type="match status" value="1"/>
</dbReference>
<organism evidence="10 11">
    <name type="scientific">Brevundimonas goettingensis</name>
    <dbReference type="NCBI Taxonomy" id="2774190"/>
    <lineage>
        <taxon>Bacteria</taxon>
        <taxon>Pseudomonadati</taxon>
        <taxon>Pseudomonadota</taxon>
        <taxon>Alphaproteobacteria</taxon>
        <taxon>Caulobacterales</taxon>
        <taxon>Caulobacteraceae</taxon>
        <taxon>Brevundimonas</taxon>
    </lineage>
</organism>
<evidence type="ECO:0000256" key="3">
    <source>
        <dbReference type="ARBA" id="ARBA00022643"/>
    </source>
</evidence>
<dbReference type="PANTHER" id="PTHR43821:SF1">
    <property type="entry name" value="NAD(P)H NITROREDUCTASE YDJA-RELATED"/>
    <property type="match status" value="1"/>
</dbReference>
<reference evidence="10" key="1">
    <citation type="submission" date="2020-09" db="EMBL/GenBank/DDBJ databases">
        <title>Brevundimonas sp. LVF2 isolated from a puddle in Goettingen, Germany.</title>
        <authorList>
            <person name="Friedrich I."/>
            <person name="Klassen A."/>
            <person name="Hannes N."/>
            <person name="Schneider D."/>
            <person name="Hertel R."/>
            <person name="Daniel R."/>
        </authorList>
    </citation>
    <scope>NUCLEOTIDE SEQUENCE</scope>
    <source>
        <strain evidence="10">LVF2</strain>
    </source>
</reference>
<evidence type="ECO:0000256" key="1">
    <source>
        <dbReference type="ARBA" id="ARBA00007118"/>
    </source>
</evidence>
<gene>
    <name evidence="10" type="ORF">IFJ75_09275</name>
</gene>
<dbReference type="EC" id="1.-.-.-" evidence="7"/>
<protein>
    <recommendedName>
        <fullName evidence="7">Putative NAD(P)H nitroreductase</fullName>
        <ecNumber evidence="7">1.-.-.-</ecNumber>
    </recommendedName>
</protein>
<evidence type="ECO:0000313" key="10">
    <source>
        <dbReference type="EMBL" id="QTC93006.1"/>
    </source>
</evidence>
<evidence type="ECO:0000256" key="5">
    <source>
        <dbReference type="ARBA" id="ARBA00023002"/>
    </source>
</evidence>
<comment type="cofactor">
    <cofactor evidence="8">
        <name>FMN</name>
        <dbReference type="ChEBI" id="CHEBI:58210"/>
    </cofactor>
    <text evidence="8">Binds 1 FMN per subunit.</text>
</comment>
<dbReference type="Gene3D" id="3.40.109.10">
    <property type="entry name" value="NADH Oxidase"/>
    <property type="match status" value="1"/>
</dbReference>
<evidence type="ECO:0000256" key="7">
    <source>
        <dbReference type="PIRNR" id="PIRNR000232"/>
    </source>
</evidence>
<dbReference type="Pfam" id="PF00881">
    <property type="entry name" value="Nitroreductase"/>
    <property type="match status" value="1"/>
</dbReference>
<dbReference type="EMBL" id="CP062222">
    <property type="protein sequence ID" value="QTC93006.1"/>
    <property type="molecule type" value="Genomic_DNA"/>
</dbReference>
<dbReference type="InterPro" id="IPR029479">
    <property type="entry name" value="Nitroreductase"/>
</dbReference>
<evidence type="ECO:0000259" key="9">
    <source>
        <dbReference type="Pfam" id="PF00881"/>
    </source>
</evidence>